<comment type="caution">
    <text evidence="1">The sequence shown here is derived from an EMBL/GenBank/DDBJ whole genome shotgun (WGS) entry which is preliminary data.</text>
</comment>
<protein>
    <submittedName>
        <fullName evidence="1">Carboxypeptidase regulatory-like domain-containing protein</fullName>
    </submittedName>
</protein>
<dbReference type="InterPro" id="IPR013783">
    <property type="entry name" value="Ig-like_fold"/>
</dbReference>
<keyword evidence="1" id="KW-0378">Hydrolase</keyword>
<accession>A0A8T4C786</accession>
<evidence type="ECO:0000313" key="2">
    <source>
        <dbReference type="Proteomes" id="UP000774699"/>
    </source>
</evidence>
<dbReference type="Proteomes" id="UP000774699">
    <property type="component" value="Unassembled WGS sequence"/>
</dbReference>
<organism evidence="1 2">
    <name type="scientific">Candidatus Iainarchaeum sp</name>
    <dbReference type="NCBI Taxonomy" id="3101447"/>
    <lineage>
        <taxon>Archaea</taxon>
        <taxon>Candidatus Iainarchaeota</taxon>
        <taxon>Candidatus Iainarchaeia</taxon>
        <taxon>Candidatus Iainarchaeales</taxon>
        <taxon>Candidatus Iainarchaeaceae</taxon>
        <taxon>Candidatus Iainarchaeum</taxon>
    </lineage>
</organism>
<dbReference type="EMBL" id="VGJJ01000025">
    <property type="protein sequence ID" value="MBM3282353.1"/>
    <property type="molecule type" value="Genomic_DNA"/>
</dbReference>
<evidence type="ECO:0000313" key="1">
    <source>
        <dbReference type="EMBL" id="MBM3282353.1"/>
    </source>
</evidence>
<dbReference type="Gene3D" id="2.60.40.10">
    <property type="entry name" value="Immunoglobulins"/>
    <property type="match status" value="1"/>
</dbReference>
<keyword evidence="1" id="KW-0121">Carboxypeptidase</keyword>
<name>A0A8T4C786_9ARCH</name>
<dbReference type="InterPro" id="IPR008969">
    <property type="entry name" value="CarboxyPept-like_regulatory"/>
</dbReference>
<reference evidence="1" key="1">
    <citation type="submission" date="2019-03" db="EMBL/GenBank/DDBJ databases">
        <title>Lake Tanganyika Metagenome-Assembled Genomes (MAGs).</title>
        <authorList>
            <person name="Tran P."/>
        </authorList>
    </citation>
    <scope>NUCLEOTIDE SEQUENCE</scope>
    <source>
        <strain evidence="1">M_DeepCast_50m_m2_156</strain>
    </source>
</reference>
<dbReference type="GO" id="GO:0004180">
    <property type="term" value="F:carboxypeptidase activity"/>
    <property type="evidence" value="ECO:0007669"/>
    <property type="project" value="UniProtKB-KW"/>
</dbReference>
<proteinExistence type="predicted"/>
<gene>
    <name evidence="1" type="ORF">FJY86_03370</name>
</gene>
<sequence>MILKANNPIIALDTLNVEKSTLKITIKQADNAKLLNGIQVELFTKEGLSVETRYTNSLGVTIFENVTQGSYYASASDPAGEFALTTSETILLETISGENVEMSMKRATQGNLIVSVTDKETNVKLTNTTLKLVRKSDNQLLQTYLTKEGENAALSVDEKGPFLLYATHAEYLSEVKEITNVTNQSTISFALEKLTAQNSGRVLVHVVDEEGVPVENAQVVIYDAASKFIAQQYAPKLTNASGDASFVGIQSGNYFARVMKYPAAQSDSANFSSKLNELTTVNTVLKVGTAILRVRVIDEQNQPVPFAKVTFFTEGGSECAQNKCAVDADVLGVASYTFKADRKIYARVTSPGFLNYTTLTYALKPGLPITIPITLPRSISGSTPKIIVKEIVDTTTGTTALQLDKGKSYRWVFQLYIPEEANGLQEAGVHMRVGDDERVESENAYILSTIGAQTSSMSGTTFQSDLGWGEDKKNIVSGGENAKWTQLTWNNPQPGVYEGAVLFHVESSAALLETIPLYYRAWGTLGNTWSRDPYDLELGENEESGGKESLYADVYTKVYTVGKPLACGDAVCYGSELLENLDTGLITKKEPFSTIALNEYRYSFVVSGGSANGLSDARIRVITQGESGSQSGPVINAYTFENVPGNVVSESGISTHNVDGGGNGLGVSVGTISSTQTVLGTIDFAASSDTSSEMVVQIISSGDIIFERTIAFASSGFQNLSISSNPSVARAFVAGTFDIHVTDDQGFDVAGARVRVTKMDSSQNQFVLVEQYTDVFGHTIIQTPASLLGTRFVIEASRGNESAPILTIPVSSNVVEFDPEELSFILDAVPNADAFLPFDVKNVAQEELTLTNTFITGDFQGLLSLDDMQNWLNQYHGNTRLIADTTKTIQMKASAPESLFLLSGKNLSGNLVMLFENASGTSTWVQTIPFTITLAIPTQCDEEGIQVAGFPTNGSTQLTAFENRVEKSFQLVNMCTVNGKAVDLHDLKAKITWRSQVNGNVELSLRSSQNGEEVLEALHNGTYSQLISLFSSAEQTPYEGVLTFTPLPKHVGETADFAITLSASAGQGNETETIIQSFDVKIKITNYESCVKFDVDTQGGLVIESDSTQAQFSIDTSECGDVPVNVSFCTGAGNQNCSGGAPQGNIYLSQYAIQNLKGNKTIRVERKTSTLPGTYDITVDASTPGNNMRRIAALPLRVESKNNYAFSVEKTAYSVVGRDAMDSSEVENRLVADPVRIIKLTGMSISANPIPLDAIDIVLSENIQPYYRANWAIDNPILEKDGDDWIESVGLTFTNTSGHTTGLSEFGVMTLRATEHIHRNRSAYEKTREEKFHIKVSTQDMRPAYYPVTFDGVACESPSGGIGGTGENALPRVNFTWNWNDNTGITWDACDVSNPRAIYCDATQFNIMMQKRLKMLDNFLAANQYNFECPEEMGSQPESEVFTRLGAVPSGFIGYHLYGYTFQGPTVLSFSGTIENATQQNQDATMNVRLIPLSGTAGTALTCETSVSVPANGSIAAQCAISNIAGGRYSLVIDLQSTTTSNIAGVITSNVIDTDSYTQTFGQTCEGLIKTTALIGNKPGINRWIDRNDPQFGQTINDNPIFTAEVPNVDALRKLLHFDAYLMTDGYTHDFENDFRDFYSSNQFADAPAWFKGSGNGVAGMNAYYGDDDTLTFSQKFVNTSTLTQSGKYRVDLDMTFNEEWNMLDASGSPAATLKVVFQHVSPPNPISPFYYLPFNGRIGENGGVFERIGYGLEYVSGENTLLFGENAPLYAGAGSSAMRKVNVQPAATLQQLNSLPSSRGNLLSVDAQTNSSDYAMQFTPTLATPLVMKITQTESEVPFSVFYQIDRANTPVNTGNTFTYWEGAGNCYDYTSVPVWEKFNYSPDRKGVSEDKITNYANVYAIDWPRAMKGGDEYLRTIVYTPANESVNVRAQSANVKFFTANYAAPSTSQLADGVISMSGNNVSNPIHTIHDVFELVKNQHVCVSNSGNQTRFFWNPASVYAQPGQVNVSTFVNGLVAGQTCLGPAN</sequence>
<keyword evidence="1" id="KW-0645">Protease</keyword>
<dbReference type="SUPFAM" id="SSF49464">
    <property type="entry name" value="Carboxypeptidase regulatory domain-like"/>
    <property type="match status" value="1"/>
</dbReference>